<keyword evidence="5" id="KW-0175">Coiled coil</keyword>
<feature type="compositionally biased region" description="Basic and acidic residues" evidence="6">
    <location>
        <begin position="308"/>
        <end position="323"/>
    </location>
</feature>
<evidence type="ECO:0008006" key="11">
    <source>
        <dbReference type="Google" id="ProtNLM"/>
    </source>
</evidence>
<dbReference type="SMART" id="SM00356">
    <property type="entry name" value="ZnF_C3H1"/>
    <property type="match status" value="1"/>
</dbReference>
<evidence type="ECO:0000259" key="7">
    <source>
        <dbReference type="PROSITE" id="PS50103"/>
    </source>
</evidence>
<evidence type="ECO:0000256" key="5">
    <source>
        <dbReference type="SAM" id="Coils"/>
    </source>
</evidence>
<dbReference type="GO" id="GO:0003676">
    <property type="term" value="F:nucleic acid binding"/>
    <property type="evidence" value="ECO:0007669"/>
    <property type="project" value="InterPro"/>
</dbReference>
<organism evidence="9 10">
    <name type="scientific">Daucus carota subsp. sativus</name>
    <name type="common">Carrot</name>
    <dbReference type="NCBI Taxonomy" id="79200"/>
    <lineage>
        <taxon>Eukaryota</taxon>
        <taxon>Viridiplantae</taxon>
        <taxon>Streptophyta</taxon>
        <taxon>Embryophyta</taxon>
        <taxon>Tracheophyta</taxon>
        <taxon>Spermatophyta</taxon>
        <taxon>Magnoliopsida</taxon>
        <taxon>eudicotyledons</taxon>
        <taxon>Gunneridae</taxon>
        <taxon>Pentapetalae</taxon>
        <taxon>asterids</taxon>
        <taxon>campanulids</taxon>
        <taxon>Apiales</taxon>
        <taxon>Apiaceae</taxon>
        <taxon>Apioideae</taxon>
        <taxon>Scandiceae</taxon>
        <taxon>Daucinae</taxon>
        <taxon>Daucus</taxon>
        <taxon>Daucus sect. Daucus</taxon>
    </lineage>
</organism>
<evidence type="ECO:0000313" key="9">
    <source>
        <dbReference type="EMBL" id="WOG84014.1"/>
    </source>
</evidence>
<evidence type="ECO:0000256" key="4">
    <source>
        <dbReference type="PROSITE-ProRule" id="PRU00723"/>
    </source>
</evidence>
<name>A0AAF1AHU2_DAUCS</name>
<dbReference type="EMBL" id="CP093343">
    <property type="protein sequence ID" value="WOG84014.1"/>
    <property type="molecule type" value="Genomic_DNA"/>
</dbReference>
<keyword evidence="10" id="KW-1185">Reference proteome</keyword>
<proteinExistence type="predicted"/>
<sequence>MLSSSPKSSKSVQEELVQASKDAEDGLFHLKRARLLRETDVALQGTKSTIEDVMVESLDTPDLQAEPLKDPSYSIGSKCRFRHTDGRWYNGVVIGLEESDEAKVSFLTPTSENMLMCKFFQQQRCRFGSSCRLSHGIDVPIYSLKTYRPTIWDQSMAGSSIWAVADSKAGIWRKAELELWDDKLSLAKVIFLDDGSSLKLGTESISLSAYAQLSDEEDNSSSEHSDYSDYDEDNSEGLGFQENSTLQRGIQTETAVFAKWENHTRGIASKMMASMGYSEGMGLGATGQGIVDPISVRVLPSKQSLDHALESRENGEKNDNTEKKRSRGGKRKRDKKFAAAARAAKEAEEPSPDVFSLINTQLAKHSEALNGGRSGINQQNKSSKKGNNEDRRALVAYTDEVKELRMRIEKLEEMVTRNKKEKVVYEAAMRKLHETRKALERVEAAHASASTALSSEEREKKWLKF</sequence>
<gene>
    <name evidence="9" type="ORF">DCAR_0103193</name>
</gene>
<dbReference type="AlphaFoldDB" id="A0AAF1AHU2"/>
<accession>A0AAF1AHU2</accession>
<keyword evidence="2 4" id="KW-0863">Zinc-finger</keyword>
<dbReference type="PANTHER" id="PTHR47650">
    <property type="entry name" value="ZINC FINGER CCCH DOMAIN-CONTAINING PROTEIN 22"/>
    <property type="match status" value="1"/>
</dbReference>
<feature type="coiled-coil region" evidence="5">
    <location>
        <begin position="394"/>
        <end position="459"/>
    </location>
</feature>
<dbReference type="PROSITE" id="PS50174">
    <property type="entry name" value="G_PATCH"/>
    <property type="match status" value="1"/>
</dbReference>
<evidence type="ECO:0000256" key="3">
    <source>
        <dbReference type="ARBA" id="ARBA00022833"/>
    </source>
</evidence>
<feature type="region of interest" description="Disordered" evidence="6">
    <location>
        <begin position="212"/>
        <end position="245"/>
    </location>
</feature>
<dbReference type="SMART" id="SM00443">
    <property type="entry name" value="G_patch"/>
    <property type="match status" value="1"/>
</dbReference>
<evidence type="ECO:0000259" key="8">
    <source>
        <dbReference type="PROSITE" id="PS50174"/>
    </source>
</evidence>
<dbReference type="Proteomes" id="UP000077755">
    <property type="component" value="Chromosome 1"/>
</dbReference>
<dbReference type="Pfam" id="PF18044">
    <property type="entry name" value="zf-CCCH_4"/>
    <property type="match status" value="1"/>
</dbReference>
<dbReference type="InterPro" id="IPR000467">
    <property type="entry name" value="G_patch_dom"/>
</dbReference>
<dbReference type="Gene3D" id="2.30.30.1190">
    <property type="match status" value="1"/>
</dbReference>
<reference evidence="9" key="2">
    <citation type="submission" date="2022-03" db="EMBL/GenBank/DDBJ databases">
        <title>Draft title - Genomic analysis of global carrot germplasm unveils the trajectory of domestication and the origin of high carotenoid orange carrot.</title>
        <authorList>
            <person name="Iorizzo M."/>
            <person name="Ellison S."/>
            <person name="Senalik D."/>
            <person name="Macko-Podgorni A."/>
            <person name="Grzebelus D."/>
            <person name="Bostan H."/>
            <person name="Rolling W."/>
            <person name="Curaba J."/>
            <person name="Simon P."/>
        </authorList>
    </citation>
    <scope>NUCLEOTIDE SEQUENCE</scope>
    <source>
        <tissue evidence="9">Leaf</tissue>
    </source>
</reference>
<dbReference type="InterPro" id="IPR000571">
    <property type="entry name" value="Znf_CCCH"/>
</dbReference>
<evidence type="ECO:0000256" key="2">
    <source>
        <dbReference type="ARBA" id="ARBA00022771"/>
    </source>
</evidence>
<protein>
    <recommendedName>
        <fullName evidence="11">Zinc finger CCCH domain-containing protein 18</fullName>
    </recommendedName>
</protein>
<keyword evidence="3 4" id="KW-0862">Zinc</keyword>
<reference evidence="9" key="1">
    <citation type="journal article" date="2016" name="Nat. Genet.">
        <title>A high-quality carrot genome assembly provides new insights into carotenoid accumulation and asterid genome evolution.</title>
        <authorList>
            <person name="Iorizzo M."/>
            <person name="Ellison S."/>
            <person name="Senalik D."/>
            <person name="Zeng P."/>
            <person name="Satapoomin P."/>
            <person name="Huang J."/>
            <person name="Bowman M."/>
            <person name="Iovene M."/>
            <person name="Sanseverino W."/>
            <person name="Cavagnaro P."/>
            <person name="Yildiz M."/>
            <person name="Macko-Podgorni A."/>
            <person name="Moranska E."/>
            <person name="Grzebelus E."/>
            <person name="Grzebelus D."/>
            <person name="Ashrafi H."/>
            <person name="Zheng Z."/>
            <person name="Cheng S."/>
            <person name="Spooner D."/>
            <person name="Van Deynze A."/>
            <person name="Simon P."/>
        </authorList>
    </citation>
    <scope>NUCLEOTIDE SEQUENCE</scope>
    <source>
        <tissue evidence="9">Leaf</tissue>
    </source>
</reference>
<feature type="compositionally biased region" description="Basic residues" evidence="6">
    <location>
        <begin position="324"/>
        <end position="335"/>
    </location>
</feature>
<feature type="region of interest" description="Disordered" evidence="6">
    <location>
        <begin position="308"/>
        <end position="352"/>
    </location>
</feature>
<feature type="zinc finger region" description="C3H1-type" evidence="4">
    <location>
        <begin position="111"/>
        <end position="138"/>
    </location>
</feature>
<dbReference type="PROSITE" id="PS50103">
    <property type="entry name" value="ZF_C3H1"/>
    <property type="match status" value="1"/>
</dbReference>
<feature type="domain" description="C3H1-type" evidence="7">
    <location>
        <begin position="111"/>
        <end position="138"/>
    </location>
</feature>
<dbReference type="GO" id="GO:0008270">
    <property type="term" value="F:zinc ion binding"/>
    <property type="evidence" value="ECO:0007669"/>
    <property type="project" value="UniProtKB-KW"/>
</dbReference>
<keyword evidence="1 4" id="KW-0479">Metal-binding</keyword>
<evidence type="ECO:0000313" key="10">
    <source>
        <dbReference type="Proteomes" id="UP000077755"/>
    </source>
</evidence>
<feature type="region of interest" description="Disordered" evidence="6">
    <location>
        <begin position="366"/>
        <end position="392"/>
    </location>
</feature>
<evidence type="ECO:0000256" key="1">
    <source>
        <dbReference type="ARBA" id="ARBA00022723"/>
    </source>
</evidence>
<dbReference type="InterPro" id="IPR041367">
    <property type="entry name" value="Znf-CCCH_4"/>
</dbReference>
<feature type="domain" description="G-patch" evidence="8">
    <location>
        <begin position="264"/>
        <end position="310"/>
    </location>
</feature>
<evidence type="ECO:0000256" key="6">
    <source>
        <dbReference type="SAM" id="MobiDB-lite"/>
    </source>
</evidence>
<dbReference type="PANTHER" id="PTHR47650:SF2">
    <property type="entry name" value="ZINC FINGER CCCH DOMAIN-CONTAINING PROTEIN 22"/>
    <property type="match status" value="1"/>
</dbReference>
<dbReference type="Pfam" id="PF01585">
    <property type="entry name" value="G-patch"/>
    <property type="match status" value="1"/>
</dbReference>